<dbReference type="AlphaFoldDB" id="A0AAE1HYG4"/>
<reference evidence="1" key="2">
    <citation type="journal article" date="2023" name="BMC Genomics">
        <title>Pest status, molecular evolution, and epigenetic factors derived from the genome assembly of Frankliniella fusca, a thysanopteran phytovirus vector.</title>
        <authorList>
            <person name="Catto M.A."/>
            <person name="Labadie P.E."/>
            <person name="Jacobson A.L."/>
            <person name="Kennedy G.G."/>
            <person name="Srinivasan R."/>
            <person name="Hunt B.G."/>
        </authorList>
    </citation>
    <scope>NUCLEOTIDE SEQUENCE</scope>
    <source>
        <strain evidence="1">PL_HMW_Pooled</strain>
    </source>
</reference>
<dbReference type="EMBL" id="JAHWGI010001401">
    <property type="protein sequence ID" value="KAK3929516.1"/>
    <property type="molecule type" value="Genomic_DNA"/>
</dbReference>
<reference evidence="1" key="1">
    <citation type="submission" date="2021-07" db="EMBL/GenBank/DDBJ databases">
        <authorList>
            <person name="Catto M.A."/>
            <person name="Jacobson A."/>
            <person name="Kennedy G."/>
            <person name="Labadie P."/>
            <person name="Hunt B.G."/>
            <person name="Srinivasan R."/>
        </authorList>
    </citation>
    <scope>NUCLEOTIDE SEQUENCE</scope>
    <source>
        <strain evidence="1">PL_HMW_Pooled</strain>
        <tissue evidence="1">Head</tissue>
    </source>
</reference>
<comment type="caution">
    <text evidence="1">The sequence shown here is derived from an EMBL/GenBank/DDBJ whole genome shotgun (WGS) entry which is preliminary data.</text>
</comment>
<dbReference type="Proteomes" id="UP001219518">
    <property type="component" value="Unassembled WGS sequence"/>
</dbReference>
<dbReference type="PANTHER" id="PTHR31912:SF34">
    <property type="entry name" value="NOTOCHORD-RELATED PROTEIN"/>
    <property type="match status" value="1"/>
</dbReference>
<keyword evidence="2" id="KW-1185">Reference proteome</keyword>
<dbReference type="PANTHER" id="PTHR31912">
    <property type="entry name" value="IP13529P"/>
    <property type="match status" value="1"/>
</dbReference>
<evidence type="ECO:0000313" key="2">
    <source>
        <dbReference type="Proteomes" id="UP001219518"/>
    </source>
</evidence>
<protein>
    <submittedName>
        <fullName evidence="1">Protein translation factor SUI1-like protein</fullName>
    </submittedName>
</protein>
<accession>A0AAE1HYG4</accession>
<sequence>MFPFLISYKIQEKEDPVWQLALLLKKICEYVFAPTISEEMAVQLKQMILIYLEQRAKLFQKPLQPKHHYLRHYPDLIVIFGPLIRLWTMRFESRHVFFKQAAKAANNFKNITKTLVNKYVLNFAFKFTGLMVPSPITFKDKDASGLPEDLNPEVENILRNNVSFRSILKRVEVHGITYEPGMWLLLQKRGQNFQYGEIVLILFNGFQVKYIVKEHEAEDSLEGYYRILDEEGFSSVLQDDLVDYYPLSSYLHEGYQCLSIKHASLL</sequence>
<proteinExistence type="predicted"/>
<name>A0AAE1HYG4_9NEOP</name>
<evidence type="ECO:0000313" key="1">
    <source>
        <dbReference type="EMBL" id="KAK3929516.1"/>
    </source>
</evidence>
<gene>
    <name evidence="1" type="ORF">KUF71_003523</name>
</gene>
<organism evidence="1 2">
    <name type="scientific">Frankliniella fusca</name>
    <dbReference type="NCBI Taxonomy" id="407009"/>
    <lineage>
        <taxon>Eukaryota</taxon>
        <taxon>Metazoa</taxon>
        <taxon>Ecdysozoa</taxon>
        <taxon>Arthropoda</taxon>
        <taxon>Hexapoda</taxon>
        <taxon>Insecta</taxon>
        <taxon>Pterygota</taxon>
        <taxon>Neoptera</taxon>
        <taxon>Paraneoptera</taxon>
        <taxon>Thysanoptera</taxon>
        <taxon>Terebrantia</taxon>
        <taxon>Thripoidea</taxon>
        <taxon>Thripidae</taxon>
        <taxon>Frankliniella</taxon>
    </lineage>
</organism>